<keyword evidence="1" id="KW-0812">Transmembrane</keyword>
<dbReference type="Proteomes" id="UP000587760">
    <property type="component" value="Unassembled WGS sequence"/>
</dbReference>
<name>A0A841RBV7_9SPIO</name>
<dbReference type="AlphaFoldDB" id="A0A841RBV7"/>
<keyword evidence="1" id="KW-1133">Transmembrane helix</keyword>
<organism evidence="3 4">
    <name type="scientific">Spirochaeta isovalerica</name>
    <dbReference type="NCBI Taxonomy" id="150"/>
    <lineage>
        <taxon>Bacteria</taxon>
        <taxon>Pseudomonadati</taxon>
        <taxon>Spirochaetota</taxon>
        <taxon>Spirochaetia</taxon>
        <taxon>Spirochaetales</taxon>
        <taxon>Spirochaetaceae</taxon>
        <taxon>Spirochaeta</taxon>
    </lineage>
</organism>
<keyword evidence="1" id="KW-0472">Membrane</keyword>
<evidence type="ECO:0000256" key="1">
    <source>
        <dbReference type="SAM" id="Phobius"/>
    </source>
</evidence>
<comment type="caution">
    <text evidence="3">The sequence shown here is derived from an EMBL/GenBank/DDBJ whole genome shotgun (WGS) entry which is preliminary data.</text>
</comment>
<evidence type="ECO:0000259" key="2">
    <source>
        <dbReference type="Pfam" id="PF04773"/>
    </source>
</evidence>
<dbReference type="RefSeq" id="WP_184746030.1">
    <property type="nucleotide sequence ID" value="NZ_JACHGJ010000002.1"/>
</dbReference>
<dbReference type="Gene3D" id="2.60.120.1440">
    <property type="match status" value="1"/>
</dbReference>
<dbReference type="PANTHER" id="PTHR38731:SF1">
    <property type="entry name" value="FECR PROTEIN DOMAIN-CONTAINING PROTEIN"/>
    <property type="match status" value="1"/>
</dbReference>
<keyword evidence="4" id="KW-1185">Reference proteome</keyword>
<proteinExistence type="predicted"/>
<protein>
    <recommendedName>
        <fullName evidence="2">FecR protein domain-containing protein</fullName>
    </recommendedName>
</protein>
<feature type="domain" description="FecR protein" evidence="2">
    <location>
        <begin position="58"/>
        <end position="156"/>
    </location>
</feature>
<accession>A0A841RBV7</accession>
<dbReference type="EMBL" id="JACHGJ010000002">
    <property type="protein sequence ID" value="MBB6480158.1"/>
    <property type="molecule type" value="Genomic_DNA"/>
</dbReference>
<feature type="transmembrane region" description="Helical" evidence="1">
    <location>
        <begin position="6"/>
        <end position="26"/>
    </location>
</feature>
<evidence type="ECO:0000313" key="4">
    <source>
        <dbReference type="Proteomes" id="UP000587760"/>
    </source>
</evidence>
<dbReference type="PANTHER" id="PTHR38731">
    <property type="entry name" value="LIPL45-RELATED LIPOPROTEIN-RELATED"/>
    <property type="match status" value="1"/>
</dbReference>
<dbReference type="InterPro" id="IPR006860">
    <property type="entry name" value="FecR"/>
</dbReference>
<sequence length="224" mass="24856">MKTCRIGLHSLVFPTILILFTFQIWTESHISYLEGMVTIIRDNKEISGDFGTPLFERDRILTGPDSLAVLEIESRCTLKLKSDTTLVLETAGQSINVSLRQGGLFSRIKKLLGKEYNVRTGDTVAGVRGTEFFVAFGETIEETPDIWLCVNEGAVEVALPATGESLIVREGEGITIPAGNRLTTPRSYSWTADLNWNIDPDKGELKDETDLSGAYADLRDFDYD</sequence>
<evidence type="ECO:0000313" key="3">
    <source>
        <dbReference type="EMBL" id="MBB6480158.1"/>
    </source>
</evidence>
<gene>
    <name evidence="3" type="ORF">HNR50_001816</name>
</gene>
<dbReference type="Pfam" id="PF04773">
    <property type="entry name" value="FecR"/>
    <property type="match status" value="1"/>
</dbReference>
<reference evidence="3 4" key="1">
    <citation type="submission" date="2020-08" db="EMBL/GenBank/DDBJ databases">
        <title>Genomic Encyclopedia of Type Strains, Phase IV (KMG-IV): sequencing the most valuable type-strain genomes for metagenomic binning, comparative biology and taxonomic classification.</title>
        <authorList>
            <person name="Goeker M."/>
        </authorList>
    </citation>
    <scope>NUCLEOTIDE SEQUENCE [LARGE SCALE GENOMIC DNA]</scope>
    <source>
        <strain evidence="3 4">DSM 2461</strain>
    </source>
</reference>